<feature type="region of interest" description="Disordered" evidence="1">
    <location>
        <begin position="471"/>
        <end position="509"/>
    </location>
</feature>
<name>A0A9D3PZA5_MEGAT</name>
<feature type="compositionally biased region" description="Basic and acidic residues" evidence="1">
    <location>
        <begin position="558"/>
        <end position="567"/>
    </location>
</feature>
<feature type="region of interest" description="Disordered" evidence="1">
    <location>
        <begin position="595"/>
        <end position="626"/>
    </location>
</feature>
<evidence type="ECO:0000313" key="3">
    <source>
        <dbReference type="EMBL" id="KAG7471395.1"/>
    </source>
</evidence>
<dbReference type="CDD" id="cd21683">
    <property type="entry name" value="SMP_C2CD2L"/>
    <property type="match status" value="1"/>
</dbReference>
<accession>A0A9D3PZA5</accession>
<comment type="caution">
    <text evidence="3">The sequence shown here is derived from an EMBL/GenBank/DDBJ whole genome shotgun (WGS) entry which is preliminary data.</text>
</comment>
<dbReference type="EMBL" id="JAFDVH010000009">
    <property type="protein sequence ID" value="KAG7471395.1"/>
    <property type="molecule type" value="Genomic_DNA"/>
</dbReference>
<dbReference type="OrthoDB" id="9942148at2759"/>
<sequence>MDVTMLEGVGWTLLVILFLLSLLTVLGWLVQYSFGFRNAGKTPWVRVLARGAWSPLLKLQFGRGGRAASSGAGLQGLLSTLISFRSFRENCQRAWVRALNEQACRHGSSIQIAFESGLQLPPSASINHVTCMDQSAHTMVLQCTCTVDTVTFPVTVTQQSHATVSMDTYHVTTAPVQVQLEVCLEEVEEEGLLVSWSFSQQPLLSLSVSPRRLQQEGDGEKVDLNIVGELVKDAIVSTQPAMFVNLKSCVPAPSAPTERQNRGADAPSLGTLLQRMLVRQLRVTGLSAGGQSAGTELCCSLGLDLPAQEKRTGFLPSPLRAGVDLEWDEDFTLDLDKDTKELRVRLVERNMKEEKFLPGSASVVLDVPHRTPIGRQVLPISAGPGLPSTGTVTLELLFLDPGDPYRCRGVPVPQVCLEPAGGVEMDCTPTPDCSPVSSTPPPQPSPTLVSRQGSTSCSPYKVQEAGRRALAPDGLHSNSSSPTSLQSHFSNGLDPVGASQPGRTPTKRSTLRITMGSKGPIAASACCAASGDAVLQGALSPGAGNCENSISQGAVRQEGAEATRSTEDVGSETGSTGALETRSLKEHKVGFRFRRKPQQKDAALSRSHEDVSQLGEGSVARKKSGSFSRRLIKRFSFRSRSKSKSGASANASSNANTAAD</sequence>
<evidence type="ECO:0000259" key="2">
    <source>
        <dbReference type="Pfam" id="PF18696"/>
    </source>
</evidence>
<gene>
    <name evidence="3" type="ORF">MATL_G00124100</name>
</gene>
<dbReference type="Pfam" id="PF18696">
    <property type="entry name" value="SMP_C2CD2L"/>
    <property type="match status" value="1"/>
</dbReference>
<dbReference type="Proteomes" id="UP001046870">
    <property type="component" value="Chromosome 9"/>
</dbReference>
<dbReference type="GO" id="GO:0008526">
    <property type="term" value="F:phosphatidylinositol transfer activity"/>
    <property type="evidence" value="ECO:0007669"/>
    <property type="project" value="TreeGrafter"/>
</dbReference>
<dbReference type="PANTHER" id="PTHR21119">
    <property type="entry name" value="C2 DOMAIN-CONTAINING PROTEIN"/>
    <property type="match status" value="1"/>
</dbReference>
<proteinExistence type="predicted"/>
<feature type="region of interest" description="Disordered" evidence="1">
    <location>
        <begin position="638"/>
        <end position="660"/>
    </location>
</feature>
<dbReference type="GO" id="GO:0035091">
    <property type="term" value="F:phosphatidylinositol binding"/>
    <property type="evidence" value="ECO:0007669"/>
    <property type="project" value="TreeGrafter"/>
</dbReference>
<reference evidence="3" key="1">
    <citation type="submission" date="2021-01" db="EMBL/GenBank/DDBJ databases">
        <authorList>
            <person name="Zahm M."/>
            <person name="Roques C."/>
            <person name="Cabau C."/>
            <person name="Klopp C."/>
            <person name="Donnadieu C."/>
            <person name="Jouanno E."/>
            <person name="Lampietro C."/>
            <person name="Louis A."/>
            <person name="Herpin A."/>
            <person name="Echchiki A."/>
            <person name="Berthelot C."/>
            <person name="Parey E."/>
            <person name="Roest-Crollius H."/>
            <person name="Braasch I."/>
            <person name="Postlethwait J."/>
            <person name="Bobe J."/>
            <person name="Montfort J."/>
            <person name="Bouchez O."/>
            <person name="Begum T."/>
            <person name="Mejri S."/>
            <person name="Adams A."/>
            <person name="Chen W.-J."/>
            <person name="Guiguen Y."/>
        </authorList>
    </citation>
    <scope>NUCLEOTIDE SEQUENCE</scope>
    <source>
        <strain evidence="3">YG-15Mar2019-1</strain>
        <tissue evidence="3">Brain</tissue>
    </source>
</reference>
<keyword evidence="4" id="KW-1185">Reference proteome</keyword>
<dbReference type="InterPro" id="IPR039934">
    <property type="entry name" value="C2CD2/C2CD2L"/>
</dbReference>
<evidence type="ECO:0000256" key="1">
    <source>
        <dbReference type="SAM" id="MobiDB-lite"/>
    </source>
</evidence>
<feature type="compositionally biased region" description="Low complexity" evidence="1">
    <location>
        <begin position="644"/>
        <end position="660"/>
    </location>
</feature>
<organism evidence="3 4">
    <name type="scientific">Megalops atlanticus</name>
    <name type="common">Tarpon</name>
    <name type="synonym">Clupea gigantea</name>
    <dbReference type="NCBI Taxonomy" id="7932"/>
    <lineage>
        <taxon>Eukaryota</taxon>
        <taxon>Metazoa</taxon>
        <taxon>Chordata</taxon>
        <taxon>Craniata</taxon>
        <taxon>Vertebrata</taxon>
        <taxon>Euteleostomi</taxon>
        <taxon>Actinopterygii</taxon>
        <taxon>Neopterygii</taxon>
        <taxon>Teleostei</taxon>
        <taxon>Elopiformes</taxon>
        <taxon>Megalopidae</taxon>
        <taxon>Megalops</taxon>
    </lineage>
</organism>
<protein>
    <recommendedName>
        <fullName evidence="2">Synaptotagmin-like mitochondrial and lipid-binding domain-containing protein</fullName>
    </recommendedName>
</protein>
<dbReference type="PANTHER" id="PTHR21119:SF8">
    <property type="entry name" value="PHOSPHOLIPID TRANSFER PROTEIN C2CD2L"/>
    <property type="match status" value="1"/>
</dbReference>
<feature type="compositionally biased region" description="Polar residues" evidence="1">
    <location>
        <begin position="476"/>
        <end position="490"/>
    </location>
</feature>
<feature type="region of interest" description="Disordered" evidence="1">
    <location>
        <begin position="431"/>
        <end position="459"/>
    </location>
</feature>
<feature type="region of interest" description="Disordered" evidence="1">
    <location>
        <begin position="556"/>
        <end position="583"/>
    </location>
</feature>
<feature type="domain" description="Synaptotagmin-like mitochondrial and lipid-binding" evidence="2">
    <location>
        <begin position="92"/>
        <end position="242"/>
    </location>
</feature>
<evidence type="ECO:0000313" key="4">
    <source>
        <dbReference type="Proteomes" id="UP001046870"/>
    </source>
</evidence>
<dbReference type="GO" id="GO:0035774">
    <property type="term" value="P:positive regulation of insulin secretion involved in cellular response to glucose stimulus"/>
    <property type="evidence" value="ECO:0007669"/>
    <property type="project" value="TreeGrafter"/>
</dbReference>
<dbReference type="AlphaFoldDB" id="A0A9D3PZA5"/>
<dbReference type="GO" id="GO:0098592">
    <property type="term" value="C:cytoplasmic side of apical plasma membrane"/>
    <property type="evidence" value="ECO:0007669"/>
    <property type="project" value="TreeGrafter"/>
</dbReference>
<dbReference type="InterPro" id="IPR040885">
    <property type="entry name" value="SMP_C2CD2L"/>
</dbReference>